<dbReference type="Gene3D" id="1.10.30.50">
    <property type="match status" value="1"/>
</dbReference>
<dbReference type="EMBL" id="BHXQ01000006">
    <property type="protein sequence ID" value="GCC52889.1"/>
    <property type="molecule type" value="Genomic_DNA"/>
</dbReference>
<feature type="region of interest" description="Disordered" evidence="1">
    <location>
        <begin position="1"/>
        <end position="25"/>
    </location>
</feature>
<dbReference type="GO" id="GO:0004519">
    <property type="term" value="F:endonuclease activity"/>
    <property type="evidence" value="ECO:0007669"/>
    <property type="project" value="InterPro"/>
</dbReference>
<organism evidence="3 4">
    <name type="scientific">Chryseotalea sanaruensis</name>
    <dbReference type="NCBI Taxonomy" id="2482724"/>
    <lineage>
        <taxon>Bacteria</taxon>
        <taxon>Pseudomonadati</taxon>
        <taxon>Bacteroidota</taxon>
        <taxon>Cytophagia</taxon>
        <taxon>Cytophagales</taxon>
        <taxon>Chryseotaleaceae</taxon>
        <taxon>Chryseotalea</taxon>
    </lineage>
</organism>
<keyword evidence="4" id="KW-1185">Reference proteome</keyword>
<dbReference type="RefSeq" id="WP_127123546.1">
    <property type="nucleotide sequence ID" value="NZ_BHXQ01000006.1"/>
</dbReference>
<protein>
    <recommendedName>
        <fullName evidence="2">HNH domain-containing protein</fullName>
    </recommendedName>
</protein>
<feature type="domain" description="HNH" evidence="2">
    <location>
        <begin position="39"/>
        <end position="92"/>
    </location>
</feature>
<dbReference type="Proteomes" id="UP000288227">
    <property type="component" value="Unassembled WGS sequence"/>
</dbReference>
<evidence type="ECO:0000259" key="2">
    <source>
        <dbReference type="Pfam" id="PF01844"/>
    </source>
</evidence>
<gene>
    <name evidence="3" type="ORF">SanaruYs_31290</name>
</gene>
<feature type="compositionally biased region" description="Low complexity" evidence="1">
    <location>
        <begin position="1"/>
        <end position="20"/>
    </location>
</feature>
<accession>A0A401UDD5</accession>
<proteinExistence type="predicted"/>
<dbReference type="AlphaFoldDB" id="A0A401UDD5"/>
<name>A0A401UDD5_9BACT</name>
<dbReference type="InterPro" id="IPR002711">
    <property type="entry name" value="HNH"/>
</dbReference>
<dbReference type="InterPro" id="IPR003615">
    <property type="entry name" value="HNH_nuc"/>
</dbReference>
<comment type="caution">
    <text evidence="3">The sequence shown here is derived from an EMBL/GenBank/DDBJ whole genome shotgun (WGS) entry which is preliminary data.</text>
</comment>
<evidence type="ECO:0000256" key="1">
    <source>
        <dbReference type="SAM" id="MobiDB-lite"/>
    </source>
</evidence>
<dbReference type="CDD" id="cd00085">
    <property type="entry name" value="HNHc"/>
    <property type="match status" value="1"/>
</dbReference>
<dbReference type="GO" id="GO:0008270">
    <property type="term" value="F:zinc ion binding"/>
    <property type="evidence" value="ECO:0007669"/>
    <property type="project" value="InterPro"/>
</dbReference>
<dbReference type="OrthoDB" id="1340280at2"/>
<evidence type="ECO:0000313" key="4">
    <source>
        <dbReference type="Proteomes" id="UP000288227"/>
    </source>
</evidence>
<dbReference type="GO" id="GO:0003676">
    <property type="term" value="F:nucleic acid binding"/>
    <property type="evidence" value="ECO:0007669"/>
    <property type="project" value="InterPro"/>
</dbReference>
<sequence>MIPLRDTTPTRRTNPTLNPTGENWGEHKPDLKADFNNHCGYCHSFDGHRHTYFEVDHFVPKAEIKKNGWPISLTGYSNLVYSCKFCNNKKLNKWITNSPTVYNDGTTGFVDPCDVVYDTLFYRTADGAIRPVAHSNLAKWMYKEAFKFDERERSIIVLWNMNRLRQIIDALILQLNTHAVGSNDYNIIKLKLGEFTLEYYIFHNELIEFYEQ</sequence>
<reference evidence="3 4" key="1">
    <citation type="submission" date="2018-11" db="EMBL/GenBank/DDBJ databases">
        <title>Chryseotalea sanarue gen. nov., sp., nov., a member of the family Cytophagaceae, isolated from a brackish lake in Hamamatsu Japan.</title>
        <authorList>
            <person name="Maejima Y."/>
            <person name="Iino T."/>
            <person name="Muraguchi Y."/>
            <person name="Fukuda K."/>
            <person name="Ohkuma M."/>
            <person name="Moriuchi R."/>
            <person name="Dohra H."/>
            <person name="Kimbara K."/>
            <person name="Shintani M."/>
        </authorList>
    </citation>
    <scope>NUCLEOTIDE SEQUENCE [LARGE SCALE GENOMIC DNA]</scope>
    <source>
        <strain evidence="3 4">Ys</strain>
    </source>
</reference>
<dbReference type="Pfam" id="PF01844">
    <property type="entry name" value="HNH"/>
    <property type="match status" value="1"/>
</dbReference>
<evidence type="ECO:0000313" key="3">
    <source>
        <dbReference type="EMBL" id="GCC52889.1"/>
    </source>
</evidence>